<protein>
    <submittedName>
        <fullName evidence="1">Uncharacterized protein</fullName>
    </submittedName>
</protein>
<proteinExistence type="predicted"/>
<evidence type="ECO:0000313" key="2">
    <source>
        <dbReference type="Proteomes" id="UP001434883"/>
    </source>
</evidence>
<evidence type="ECO:0000313" key="1">
    <source>
        <dbReference type="EMBL" id="MEQ2198128.1"/>
    </source>
</evidence>
<accession>A0ABV0QRE3</accession>
<comment type="caution">
    <text evidence="1">The sequence shown here is derived from an EMBL/GenBank/DDBJ whole genome shotgun (WGS) entry which is preliminary data.</text>
</comment>
<dbReference type="EMBL" id="JAHRIN010018770">
    <property type="protein sequence ID" value="MEQ2198128.1"/>
    <property type="molecule type" value="Genomic_DNA"/>
</dbReference>
<gene>
    <name evidence="1" type="ORF">XENOCAPTIV_008270</name>
</gene>
<keyword evidence="2" id="KW-1185">Reference proteome</keyword>
<dbReference type="Proteomes" id="UP001434883">
    <property type="component" value="Unassembled WGS sequence"/>
</dbReference>
<organism evidence="1 2">
    <name type="scientific">Xenoophorus captivus</name>
    <dbReference type="NCBI Taxonomy" id="1517983"/>
    <lineage>
        <taxon>Eukaryota</taxon>
        <taxon>Metazoa</taxon>
        <taxon>Chordata</taxon>
        <taxon>Craniata</taxon>
        <taxon>Vertebrata</taxon>
        <taxon>Euteleostomi</taxon>
        <taxon>Actinopterygii</taxon>
        <taxon>Neopterygii</taxon>
        <taxon>Teleostei</taxon>
        <taxon>Neoteleostei</taxon>
        <taxon>Acanthomorphata</taxon>
        <taxon>Ovalentaria</taxon>
        <taxon>Atherinomorphae</taxon>
        <taxon>Cyprinodontiformes</taxon>
        <taxon>Goodeidae</taxon>
        <taxon>Xenoophorus</taxon>
    </lineage>
</organism>
<reference evidence="1 2" key="1">
    <citation type="submission" date="2021-06" db="EMBL/GenBank/DDBJ databases">
        <authorList>
            <person name="Palmer J.M."/>
        </authorList>
    </citation>
    <scope>NUCLEOTIDE SEQUENCE [LARGE SCALE GENOMIC DNA]</scope>
    <source>
        <strain evidence="1 2">XC_2019</strain>
        <tissue evidence="1">Muscle</tissue>
    </source>
</reference>
<name>A0ABV0QRE3_9TELE</name>
<sequence length="175" mass="19247">MTYRSDECNLAVQTQVAFEKIGSAVSHGYMRVRSSRVPAAATGERPGSWCVTALGMRRHLVCVRPIQTAVSTSQSLVIMEPGRWYARLRGDCGPMIGDANKGLCLCYEVCSASDMVRALAARMLSGQVYEQLQIRCLWSGVYCYDPVRSLGFFFFQWFGNGPAAGGAGWPNCCYC</sequence>